<evidence type="ECO:0000313" key="1">
    <source>
        <dbReference type="EMBL" id="PWA56388.1"/>
    </source>
</evidence>
<dbReference type="OrthoDB" id="784120at2759"/>
<dbReference type="AlphaFoldDB" id="A0A2U1M571"/>
<evidence type="ECO:0000313" key="2">
    <source>
        <dbReference type="Proteomes" id="UP000245207"/>
    </source>
</evidence>
<organism evidence="1 2">
    <name type="scientific">Artemisia annua</name>
    <name type="common">Sweet wormwood</name>
    <dbReference type="NCBI Taxonomy" id="35608"/>
    <lineage>
        <taxon>Eukaryota</taxon>
        <taxon>Viridiplantae</taxon>
        <taxon>Streptophyta</taxon>
        <taxon>Embryophyta</taxon>
        <taxon>Tracheophyta</taxon>
        <taxon>Spermatophyta</taxon>
        <taxon>Magnoliopsida</taxon>
        <taxon>eudicotyledons</taxon>
        <taxon>Gunneridae</taxon>
        <taxon>Pentapetalae</taxon>
        <taxon>asterids</taxon>
        <taxon>campanulids</taxon>
        <taxon>Asterales</taxon>
        <taxon>Asteraceae</taxon>
        <taxon>Asteroideae</taxon>
        <taxon>Anthemideae</taxon>
        <taxon>Artemisiinae</taxon>
        <taxon>Artemisia</taxon>
    </lineage>
</organism>
<dbReference type="EMBL" id="PKPP01006472">
    <property type="protein sequence ID" value="PWA56388.1"/>
    <property type="molecule type" value="Genomic_DNA"/>
</dbReference>
<comment type="caution">
    <text evidence="1">The sequence shown here is derived from an EMBL/GenBank/DDBJ whole genome shotgun (WGS) entry which is preliminary data.</text>
</comment>
<dbReference type="Proteomes" id="UP000245207">
    <property type="component" value="Unassembled WGS sequence"/>
</dbReference>
<keyword evidence="2" id="KW-1185">Reference proteome</keyword>
<sequence>MPAFSTSITDELHDASTFLISKLACSSHHIKAGSLYSNQNIAPSSSFHLFSQSKIDLPDFPYKHIPHQASTFSDLPTSPHCIISIRTPTQVLVISRGHTAWTRHKVPKTISRSWPASTTMTCAAFDQNTQTFYFLDNWKRVLKISVKDNKVCHHPVKDIVKDIHGLPY</sequence>
<name>A0A2U1M571_ARTAN</name>
<accession>A0A2U1M571</accession>
<proteinExistence type="predicted"/>
<gene>
    <name evidence="1" type="ORF">CTI12_AA371820</name>
</gene>
<reference evidence="1 2" key="1">
    <citation type="journal article" date="2018" name="Mol. Plant">
        <title>The genome of Artemisia annua provides insight into the evolution of Asteraceae family and artemisinin biosynthesis.</title>
        <authorList>
            <person name="Shen Q."/>
            <person name="Zhang L."/>
            <person name="Liao Z."/>
            <person name="Wang S."/>
            <person name="Yan T."/>
            <person name="Shi P."/>
            <person name="Liu M."/>
            <person name="Fu X."/>
            <person name="Pan Q."/>
            <person name="Wang Y."/>
            <person name="Lv Z."/>
            <person name="Lu X."/>
            <person name="Zhang F."/>
            <person name="Jiang W."/>
            <person name="Ma Y."/>
            <person name="Chen M."/>
            <person name="Hao X."/>
            <person name="Li L."/>
            <person name="Tang Y."/>
            <person name="Lv G."/>
            <person name="Zhou Y."/>
            <person name="Sun X."/>
            <person name="Brodelius P.E."/>
            <person name="Rose J.K.C."/>
            <person name="Tang K."/>
        </authorList>
    </citation>
    <scope>NUCLEOTIDE SEQUENCE [LARGE SCALE GENOMIC DNA]</scope>
    <source>
        <strain evidence="2">cv. Huhao1</strain>
        <tissue evidence="1">Leaf</tissue>
    </source>
</reference>
<protein>
    <submittedName>
        <fullName evidence="1">F-box domain-containing protein</fullName>
    </submittedName>
</protein>